<dbReference type="EnsemblMetazoa" id="PPA07019.1">
    <property type="protein sequence ID" value="PPA07019.1"/>
    <property type="gene ID" value="WBGene00096573"/>
</dbReference>
<dbReference type="InterPro" id="IPR019819">
    <property type="entry name" value="Carboxylesterase_B_CS"/>
</dbReference>
<feature type="signal peptide" evidence="2">
    <location>
        <begin position="1"/>
        <end position="16"/>
    </location>
</feature>
<dbReference type="AlphaFoldDB" id="A0A2A6B4C2"/>
<dbReference type="PANTHER" id="PTHR11559">
    <property type="entry name" value="CARBOXYLESTERASE"/>
    <property type="match status" value="1"/>
</dbReference>
<feature type="chain" id="PRO_5043926836" evidence="2">
    <location>
        <begin position="17"/>
        <end position="932"/>
    </location>
</feature>
<dbReference type="OrthoDB" id="5842897at2759"/>
<accession>A0A8R1U793</accession>
<protein>
    <submittedName>
        <fullName evidence="3">Hydrolase</fullName>
    </submittedName>
</protein>
<accession>A0A2A6B4C2</accession>
<dbReference type="InterPro" id="IPR029058">
    <property type="entry name" value="AB_hydrolase_fold"/>
</dbReference>
<dbReference type="Gene3D" id="3.40.50.1820">
    <property type="entry name" value="alpha/beta hydrolase"/>
    <property type="match status" value="1"/>
</dbReference>
<dbReference type="InterPro" id="IPR002018">
    <property type="entry name" value="CarbesteraseB"/>
</dbReference>
<organism evidence="3 4">
    <name type="scientific">Pristionchus pacificus</name>
    <name type="common">Parasitic nematode worm</name>
    <dbReference type="NCBI Taxonomy" id="54126"/>
    <lineage>
        <taxon>Eukaryota</taxon>
        <taxon>Metazoa</taxon>
        <taxon>Ecdysozoa</taxon>
        <taxon>Nematoda</taxon>
        <taxon>Chromadorea</taxon>
        <taxon>Rhabditida</taxon>
        <taxon>Rhabditina</taxon>
        <taxon>Diplogasteromorpha</taxon>
        <taxon>Diplogasteroidea</taxon>
        <taxon>Neodiplogasteridae</taxon>
        <taxon>Pristionchus</taxon>
    </lineage>
</organism>
<evidence type="ECO:0000256" key="2">
    <source>
        <dbReference type="SAM" id="SignalP"/>
    </source>
</evidence>
<keyword evidence="2" id="KW-0732">Signal</keyword>
<dbReference type="Pfam" id="PF00135">
    <property type="entry name" value="COesterase"/>
    <property type="match status" value="1"/>
</dbReference>
<evidence type="ECO:0000313" key="3">
    <source>
        <dbReference type="EnsemblMetazoa" id="PPA07019.1"/>
    </source>
</evidence>
<reference evidence="3" key="2">
    <citation type="submission" date="2022-06" db="UniProtKB">
        <authorList>
            <consortium name="EnsemblMetazoa"/>
        </authorList>
    </citation>
    <scope>IDENTIFICATION</scope>
    <source>
        <strain evidence="3">PS312</strain>
    </source>
</reference>
<name>A0A2A6B4C2_PRIPA</name>
<evidence type="ECO:0000256" key="1">
    <source>
        <dbReference type="SAM" id="MobiDB-lite"/>
    </source>
</evidence>
<reference evidence="4" key="1">
    <citation type="journal article" date="2008" name="Nat. Genet.">
        <title>The Pristionchus pacificus genome provides a unique perspective on nematode lifestyle and parasitism.</title>
        <authorList>
            <person name="Dieterich C."/>
            <person name="Clifton S.W."/>
            <person name="Schuster L.N."/>
            <person name="Chinwalla A."/>
            <person name="Delehaunty K."/>
            <person name="Dinkelacker I."/>
            <person name="Fulton L."/>
            <person name="Fulton R."/>
            <person name="Godfrey J."/>
            <person name="Minx P."/>
            <person name="Mitreva M."/>
            <person name="Roeseler W."/>
            <person name="Tian H."/>
            <person name="Witte H."/>
            <person name="Yang S.P."/>
            <person name="Wilson R.K."/>
            <person name="Sommer R.J."/>
        </authorList>
    </citation>
    <scope>NUCLEOTIDE SEQUENCE [LARGE SCALE GENOMIC DNA]</scope>
    <source>
        <strain evidence="4">PS312</strain>
    </source>
</reference>
<gene>
    <name evidence="3" type="primary">WBGene00096573</name>
</gene>
<evidence type="ECO:0000313" key="4">
    <source>
        <dbReference type="Proteomes" id="UP000005239"/>
    </source>
</evidence>
<keyword evidence="4" id="KW-1185">Reference proteome</keyword>
<proteinExistence type="predicted"/>
<dbReference type="Proteomes" id="UP000005239">
    <property type="component" value="Unassembled WGS sequence"/>
</dbReference>
<dbReference type="PROSITE" id="PS00941">
    <property type="entry name" value="CARBOXYLESTERASE_B_2"/>
    <property type="match status" value="1"/>
</dbReference>
<feature type="region of interest" description="Disordered" evidence="1">
    <location>
        <begin position="911"/>
        <end position="932"/>
    </location>
</feature>
<dbReference type="InterPro" id="IPR050309">
    <property type="entry name" value="Type-B_Carboxylest/Lipase"/>
</dbReference>
<dbReference type="SUPFAM" id="SSF53474">
    <property type="entry name" value="alpha/beta-Hydrolases"/>
    <property type="match status" value="1"/>
</dbReference>
<sequence>MLLLLLLLQLLQLSHQQQPSSFTTRVTTSRGVVRGFRVDYGSNRSQLYYGTADVFLGIPFAQPPVGEARFKLPRPICRYTSEVGELSYKPRCLQQSPPSPQPVRTDEDCLYLNVFTPETTVARRYPVMVWVHGGAFVSGAAEQFHYKGAIRNLVSNGVVVVTIQYRLGMLGFFTTYTPEFPANRGLFDQLLALRWVKEEIGAFGGDPERITAFGESAGAVSISGLSLSPLARGLFNRMAITSGSVYLSFQAPNDVRGSIERDRAAQLCNITGDPMVHPALRVQLSNCLQSMPASGLISKESPPLLASSVKPTNIGWSPSRDGVMFPSDPEVLACSRPPMDALIGDMKEEYAFFMSEYMNGNISYIGATSLREALLNRGKGYLTQEQLSLISDRMIRSYQTQKLAANDNLGWFKVIVDAMTGEMISSIMKRDVEWLKSSRSRVFLFTFDHPSTVCNIMPSRLQGFNGNLGRISASDLAVANNAGRVWTNFAKFGNAGWTESGSAYSFMKFDDKLNTMGNDWRGTADRLYNKEFPRLIGDYPPTKLSPIVEEMLKGQGAKVLDQWNRNLAMCHFPTRGKNILDLVLCDSPIIRSVKPDIPLSDHVGITVTVSFETVVKLPPTAPTRNFSLANWDIINAQIACHDWTRAISNKTATEAYCYFSNFLNSLLDDFVPLKPSKSSSGFPKFLSILHDRLQRLHSVAPNSDSTHSLRARFNKALKTFEIMRENNAINSGNANLFFQYCKTRFKPSTSSLPGIVDCSGAVLLTDQDKATAFSKFFSKVQTPPMISPLPRSLPSNSSFDIPYISIEQILSAISQLVPKVNGSPDRIPNLVYTKSYKIYIRPLLESYTVIWNPTAIGLVNKLESVQLRDTGILTCIKRHLPCPGYLTVIIYDEPLHLSSLSPKLNCKHGLPQNPIPKSSPEPEYHLLPPYRP</sequence>